<organism evidence="1 2">
    <name type="scientific">Candidatus Roizmanbacteria bacterium GW2011_GWA2_35_8</name>
    <dbReference type="NCBI Taxonomy" id="1618479"/>
    <lineage>
        <taxon>Bacteria</taxon>
        <taxon>Candidatus Roizmaniibacteriota</taxon>
    </lineage>
</organism>
<name>A0A0G0CVT0_9BACT</name>
<dbReference type="InterPro" id="IPR036583">
    <property type="entry name" value="23S_rRNA_IVS_sf"/>
</dbReference>
<dbReference type="Gene3D" id="1.20.1440.60">
    <property type="entry name" value="23S rRNA-intervening sequence"/>
    <property type="match status" value="1"/>
</dbReference>
<dbReference type="InterPro" id="IPR012657">
    <property type="entry name" value="23S_rRNA-intervening_sequence"/>
</dbReference>
<accession>A0A0G0CVT0</accession>
<comment type="caution">
    <text evidence="1">The sequence shown here is derived from an EMBL/GenBank/DDBJ whole genome shotgun (WGS) entry which is preliminary data.</text>
</comment>
<sequence length="120" mass="14352">MIQSFKDLEIYKESYNLAIIVNKEVNKFPIYERSDLTSQLRRCSKSIPANIAEGWAKRRFAKEFKHHLDISVGSCNEMEVHINIAMDLNYWKKEFCEQLLKRYIYLGGKIVKLRENWKTF</sequence>
<dbReference type="CDD" id="cd16377">
    <property type="entry name" value="23S_rRNA_IVP_like"/>
    <property type="match status" value="1"/>
</dbReference>
<dbReference type="Proteomes" id="UP000034536">
    <property type="component" value="Unassembled WGS sequence"/>
</dbReference>
<dbReference type="SUPFAM" id="SSF158446">
    <property type="entry name" value="IVS-encoded protein-like"/>
    <property type="match status" value="1"/>
</dbReference>
<dbReference type="Pfam" id="PF05635">
    <property type="entry name" value="23S_rRNA_IVP"/>
    <property type="match status" value="1"/>
</dbReference>
<dbReference type="EMBL" id="LBQX01000037">
    <property type="protein sequence ID" value="KKP85964.1"/>
    <property type="molecule type" value="Genomic_DNA"/>
</dbReference>
<evidence type="ECO:0000313" key="2">
    <source>
        <dbReference type="Proteomes" id="UP000034536"/>
    </source>
</evidence>
<protein>
    <submittedName>
        <fullName evidence="1">Intervening sequence</fullName>
    </submittedName>
</protein>
<dbReference type="AlphaFoldDB" id="A0A0G0CVT0"/>
<proteinExistence type="predicted"/>
<dbReference type="PANTHER" id="PTHR38471">
    <property type="entry name" value="FOUR HELIX BUNDLE PROTEIN"/>
    <property type="match status" value="1"/>
</dbReference>
<reference evidence="1 2" key="1">
    <citation type="journal article" date="2015" name="Nature">
        <title>rRNA introns, odd ribosomes, and small enigmatic genomes across a large radiation of phyla.</title>
        <authorList>
            <person name="Brown C.T."/>
            <person name="Hug L.A."/>
            <person name="Thomas B.C."/>
            <person name="Sharon I."/>
            <person name="Castelle C.J."/>
            <person name="Singh A."/>
            <person name="Wilkins M.J."/>
            <person name="Williams K.H."/>
            <person name="Banfield J.F."/>
        </authorList>
    </citation>
    <scope>NUCLEOTIDE SEQUENCE [LARGE SCALE GENOMIC DNA]</scope>
</reference>
<gene>
    <name evidence="1" type="ORF">UR89_C0037G0006</name>
</gene>
<dbReference type="PANTHER" id="PTHR38471:SF2">
    <property type="entry name" value="FOUR HELIX BUNDLE PROTEIN"/>
    <property type="match status" value="1"/>
</dbReference>
<evidence type="ECO:0000313" key="1">
    <source>
        <dbReference type="EMBL" id="KKP85964.1"/>
    </source>
</evidence>
<dbReference type="NCBIfam" id="TIGR02436">
    <property type="entry name" value="four helix bundle protein"/>
    <property type="match status" value="1"/>
</dbReference>